<evidence type="ECO:0000259" key="7">
    <source>
        <dbReference type="PROSITE" id="PS50305"/>
    </source>
</evidence>
<dbReference type="Pfam" id="PF02146">
    <property type="entry name" value="SIR2"/>
    <property type="match status" value="1"/>
</dbReference>
<dbReference type="SUPFAM" id="SSF52467">
    <property type="entry name" value="DHS-like NAD/FAD-binding domain"/>
    <property type="match status" value="1"/>
</dbReference>
<dbReference type="InterPro" id="IPR026591">
    <property type="entry name" value="Sirtuin_cat_small_dom_sf"/>
</dbReference>
<sequence>DSSWERTGYMRFSVPTIPLVVSGPTLPRFSVNEAIERVSAFLSHGNVTVLTGAGVSVDSGIRAYRGSDGRYMNPNYKPIFYHQLVDQTDSGHTFRQRYWLRSYLGYPSVRRALPNPTHLGLAALQHTNVAPRIITQNVDGLHHRALDLSPEIKDSRILELHGSLHHVHCKHGHTVDRVTFQDWLSVANPRWKAFAEETERTGERLRTNPDGDVAIEHLGQVYRDFVVPECPECQAEGRANSIHKPEIVFFGESIPGPIRDQSFHDVEKGGRLLIVGTTLATYSAFRYVRFRCSLSRLFPIAHEQAAETRC</sequence>
<keyword evidence="5" id="KW-0496">Mitochondrion</keyword>
<comment type="subcellular location">
    <subcellularLocation>
        <location evidence="1">Mitochondrion</location>
    </subcellularLocation>
</comment>
<comment type="similarity">
    <text evidence="2">Belongs to the sirtuin family. Class I subfamily.</text>
</comment>
<protein>
    <recommendedName>
        <fullName evidence="7">Deacetylase sirtuin-type domain-containing protein</fullName>
    </recommendedName>
</protein>
<evidence type="ECO:0000256" key="2">
    <source>
        <dbReference type="ARBA" id="ARBA00006924"/>
    </source>
</evidence>
<dbReference type="PANTHER" id="PTHR11085">
    <property type="entry name" value="NAD-DEPENDENT PROTEIN DEACYLASE SIRTUIN-5, MITOCHONDRIAL-RELATED"/>
    <property type="match status" value="1"/>
</dbReference>
<dbReference type="InterPro" id="IPR003000">
    <property type="entry name" value="Sirtuin"/>
</dbReference>
<organism evidence="8 9">
    <name type="scientific">Mycena citricolor</name>
    <dbReference type="NCBI Taxonomy" id="2018698"/>
    <lineage>
        <taxon>Eukaryota</taxon>
        <taxon>Fungi</taxon>
        <taxon>Dikarya</taxon>
        <taxon>Basidiomycota</taxon>
        <taxon>Agaricomycotina</taxon>
        <taxon>Agaricomycetes</taxon>
        <taxon>Agaricomycetidae</taxon>
        <taxon>Agaricales</taxon>
        <taxon>Marasmiineae</taxon>
        <taxon>Mycenaceae</taxon>
        <taxon>Mycena</taxon>
    </lineage>
</organism>
<name>A0AAD2HYW3_9AGAR</name>
<dbReference type="Proteomes" id="UP001295794">
    <property type="component" value="Unassembled WGS sequence"/>
</dbReference>
<feature type="domain" description="Deacetylase sirtuin-type" evidence="7">
    <location>
        <begin position="24"/>
        <end position="310"/>
    </location>
</feature>
<dbReference type="GO" id="GO:0017136">
    <property type="term" value="F:histone deacetylase activity, NAD-dependent"/>
    <property type="evidence" value="ECO:0007669"/>
    <property type="project" value="TreeGrafter"/>
</dbReference>
<comment type="caution">
    <text evidence="8">The sequence shown here is derived from an EMBL/GenBank/DDBJ whole genome shotgun (WGS) entry which is preliminary data.</text>
</comment>
<proteinExistence type="inferred from homology"/>
<dbReference type="Gene3D" id="3.40.50.1220">
    <property type="entry name" value="TPP-binding domain"/>
    <property type="match status" value="1"/>
</dbReference>
<evidence type="ECO:0000313" key="8">
    <source>
        <dbReference type="EMBL" id="CAK5283128.1"/>
    </source>
</evidence>
<dbReference type="Gene3D" id="3.30.1600.10">
    <property type="entry name" value="SIR2/SIRT2 'Small Domain"/>
    <property type="match status" value="1"/>
</dbReference>
<dbReference type="GO" id="GO:0070403">
    <property type="term" value="F:NAD+ binding"/>
    <property type="evidence" value="ECO:0007669"/>
    <property type="project" value="InterPro"/>
</dbReference>
<dbReference type="PROSITE" id="PS50305">
    <property type="entry name" value="SIRTUIN"/>
    <property type="match status" value="1"/>
</dbReference>
<evidence type="ECO:0000256" key="4">
    <source>
        <dbReference type="ARBA" id="ARBA00023027"/>
    </source>
</evidence>
<dbReference type="EMBL" id="CAVNYO010000466">
    <property type="protein sequence ID" value="CAK5283128.1"/>
    <property type="molecule type" value="Genomic_DNA"/>
</dbReference>
<keyword evidence="4" id="KW-0520">NAD</keyword>
<evidence type="ECO:0000256" key="3">
    <source>
        <dbReference type="ARBA" id="ARBA00022679"/>
    </source>
</evidence>
<dbReference type="GO" id="GO:0005739">
    <property type="term" value="C:mitochondrion"/>
    <property type="evidence" value="ECO:0007669"/>
    <property type="project" value="UniProtKB-SubCell"/>
</dbReference>
<dbReference type="PANTHER" id="PTHR11085:SF10">
    <property type="entry name" value="NAD-DEPENDENT PROTEIN DEACYLASE SIRTUIN-5, MITOCHONDRIAL-RELATED"/>
    <property type="match status" value="1"/>
</dbReference>
<dbReference type="InterPro" id="IPR026590">
    <property type="entry name" value="Ssirtuin_cat_dom"/>
</dbReference>
<comment type="caution">
    <text evidence="6">Lacks conserved residue(s) required for the propagation of feature annotation.</text>
</comment>
<dbReference type="AlphaFoldDB" id="A0AAD2HYW3"/>
<reference evidence="8" key="1">
    <citation type="submission" date="2023-11" db="EMBL/GenBank/DDBJ databases">
        <authorList>
            <person name="De Vega J J."/>
            <person name="De Vega J J."/>
        </authorList>
    </citation>
    <scope>NUCLEOTIDE SEQUENCE</scope>
</reference>
<keyword evidence="9" id="KW-1185">Reference proteome</keyword>
<evidence type="ECO:0000313" key="9">
    <source>
        <dbReference type="Proteomes" id="UP001295794"/>
    </source>
</evidence>
<evidence type="ECO:0000256" key="1">
    <source>
        <dbReference type="ARBA" id="ARBA00004173"/>
    </source>
</evidence>
<keyword evidence="3" id="KW-0808">Transferase</keyword>
<feature type="non-terminal residue" evidence="8">
    <location>
        <position position="1"/>
    </location>
</feature>
<dbReference type="InterPro" id="IPR029035">
    <property type="entry name" value="DHS-like_NAD/FAD-binding_dom"/>
</dbReference>
<dbReference type="InterPro" id="IPR050134">
    <property type="entry name" value="NAD-dep_sirtuin_deacylases"/>
</dbReference>
<accession>A0AAD2HYW3</accession>
<gene>
    <name evidence="8" type="ORF">MYCIT1_LOCUS35413</name>
</gene>
<evidence type="ECO:0000256" key="6">
    <source>
        <dbReference type="PROSITE-ProRule" id="PRU00236"/>
    </source>
</evidence>
<evidence type="ECO:0000256" key="5">
    <source>
        <dbReference type="ARBA" id="ARBA00023128"/>
    </source>
</evidence>